<dbReference type="GO" id="GO:0045892">
    <property type="term" value="P:negative regulation of DNA-templated transcription"/>
    <property type="evidence" value="ECO:0007669"/>
    <property type="project" value="TreeGrafter"/>
</dbReference>
<dbReference type="PROSITE" id="PS51077">
    <property type="entry name" value="HTH_ICLR"/>
    <property type="match status" value="1"/>
</dbReference>
<sequence length="252" mass="26868">MGQRNMLGKGLEILQYLVEHSDRGCGVTEVANAVGVPVSTAHRLLATLVASSWAARSEGSTKYRLGPQVLRAADALHTAMGLPDLHASLASLAQRTGETAILGTVIGGEFIYLDVVHGPGLLGIKGSPGQRGPLHCTATGKALLCALPSVRREQLIDQLELTEYTENTITDHRDLRAELQLSMSRGYALAREEYEEGVISIAIPLALDQEGAYAACISAPAQRVTAERIPALHQALVETQRSMRASPEGATR</sequence>
<dbReference type="PROSITE" id="PS51078">
    <property type="entry name" value="ICLR_ED"/>
    <property type="match status" value="1"/>
</dbReference>
<protein>
    <recommendedName>
        <fullName evidence="8">IclR family transcriptional regulator</fullName>
    </recommendedName>
</protein>
<keyword evidence="3" id="KW-0804">Transcription</keyword>
<feature type="domain" description="IclR-ED" evidence="5">
    <location>
        <begin position="61"/>
        <end position="249"/>
    </location>
</feature>
<feature type="domain" description="HTH iclR-type" evidence="4">
    <location>
        <begin position="4"/>
        <end position="67"/>
    </location>
</feature>
<dbReference type="PANTHER" id="PTHR30136:SF35">
    <property type="entry name" value="HTH-TYPE TRANSCRIPTIONAL REGULATOR RV1719"/>
    <property type="match status" value="1"/>
</dbReference>
<dbReference type="Proteomes" id="UP000216300">
    <property type="component" value="Unassembled WGS sequence"/>
</dbReference>
<evidence type="ECO:0000256" key="3">
    <source>
        <dbReference type="ARBA" id="ARBA00023163"/>
    </source>
</evidence>
<dbReference type="AlphaFoldDB" id="A0A255EL63"/>
<evidence type="ECO:0008006" key="8">
    <source>
        <dbReference type="Google" id="ProtNLM"/>
    </source>
</evidence>
<dbReference type="InterPro" id="IPR005471">
    <property type="entry name" value="Tscrpt_reg_IclR_N"/>
</dbReference>
<dbReference type="PANTHER" id="PTHR30136">
    <property type="entry name" value="HELIX-TURN-HELIX TRANSCRIPTIONAL REGULATOR, ICLR FAMILY"/>
    <property type="match status" value="1"/>
</dbReference>
<reference evidence="6 7" key="1">
    <citation type="submission" date="2017-07" db="EMBL/GenBank/DDBJ databases">
        <title>Draft whole genome sequences of clinical Proprionibacteriaceae strains.</title>
        <authorList>
            <person name="Bernier A.-M."/>
            <person name="Bernard K."/>
            <person name="Domingo M.-C."/>
        </authorList>
    </citation>
    <scope>NUCLEOTIDE SEQUENCE [LARGE SCALE GENOMIC DNA]</scope>
    <source>
        <strain evidence="6 7">NML 150081</strain>
    </source>
</reference>
<keyword evidence="2" id="KW-0238">DNA-binding</keyword>
<accession>A0A255EL63</accession>
<dbReference type="GO" id="GO:0003677">
    <property type="term" value="F:DNA binding"/>
    <property type="evidence" value="ECO:0007669"/>
    <property type="project" value="UniProtKB-KW"/>
</dbReference>
<dbReference type="RefSeq" id="WP_094454265.1">
    <property type="nucleotide sequence ID" value="NZ_NMVJ01000007.1"/>
</dbReference>
<evidence type="ECO:0000256" key="1">
    <source>
        <dbReference type="ARBA" id="ARBA00023015"/>
    </source>
</evidence>
<dbReference type="SUPFAM" id="SSF55781">
    <property type="entry name" value="GAF domain-like"/>
    <property type="match status" value="1"/>
</dbReference>
<gene>
    <name evidence="6" type="ORF">CGZ91_08455</name>
</gene>
<proteinExistence type="predicted"/>
<evidence type="ECO:0000313" key="6">
    <source>
        <dbReference type="EMBL" id="OYN90192.1"/>
    </source>
</evidence>
<dbReference type="Pfam" id="PF01614">
    <property type="entry name" value="IclR_C"/>
    <property type="match status" value="1"/>
</dbReference>
<dbReference type="InterPro" id="IPR036390">
    <property type="entry name" value="WH_DNA-bd_sf"/>
</dbReference>
<dbReference type="EMBL" id="NMVJ01000007">
    <property type="protein sequence ID" value="OYN90192.1"/>
    <property type="molecule type" value="Genomic_DNA"/>
</dbReference>
<dbReference type="InterPro" id="IPR036388">
    <property type="entry name" value="WH-like_DNA-bd_sf"/>
</dbReference>
<evidence type="ECO:0000313" key="7">
    <source>
        <dbReference type="Proteomes" id="UP000216300"/>
    </source>
</evidence>
<dbReference type="OrthoDB" id="60629at2"/>
<dbReference type="SUPFAM" id="SSF46785">
    <property type="entry name" value="Winged helix' DNA-binding domain"/>
    <property type="match status" value="1"/>
</dbReference>
<dbReference type="SMART" id="SM00346">
    <property type="entry name" value="HTH_ICLR"/>
    <property type="match status" value="1"/>
</dbReference>
<evidence type="ECO:0000259" key="5">
    <source>
        <dbReference type="PROSITE" id="PS51078"/>
    </source>
</evidence>
<keyword evidence="1" id="KW-0805">Transcription regulation</keyword>
<dbReference type="Gene3D" id="1.10.10.10">
    <property type="entry name" value="Winged helix-like DNA-binding domain superfamily/Winged helix DNA-binding domain"/>
    <property type="match status" value="1"/>
</dbReference>
<dbReference type="GO" id="GO:0003700">
    <property type="term" value="F:DNA-binding transcription factor activity"/>
    <property type="evidence" value="ECO:0007669"/>
    <property type="project" value="TreeGrafter"/>
</dbReference>
<name>A0A255EL63_9ACTN</name>
<organism evidence="6 7">
    <name type="scientific">Parenemella sanctibonifatiensis</name>
    <dbReference type="NCBI Taxonomy" id="2016505"/>
    <lineage>
        <taxon>Bacteria</taxon>
        <taxon>Bacillati</taxon>
        <taxon>Actinomycetota</taxon>
        <taxon>Actinomycetes</taxon>
        <taxon>Propionibacteriales</taxon>
        <taxon>Propionibacteriaceae</taxon>
        <taxon>Parenemella</taxon>
    </lineage>
</organism>
<evidence type="ECO:0000256" key="2">
    <source>
        <dbReference type="ARBA" id="ARBA00023125"/>
    </source>
</evidence>
<dbReference type="Pfam" id="PF09339">
    <property type="entry name" value="HTH_IclR"/>
    <property type="match status" value="1"/>
</dbReference>
<dbReference type="InterPro" id="IPR050707">
    <property type="entry name" value="HTH_MetabolicPath_Reg"/>
</dbReference>
<comment type="caution">
    <text evidence="6">The sequence shown here is derived from an EMBL/GenBank/DDBJ whole genome shotgun (WGS) entry which is preliminary data.</text>
</comment>
<dbReference type="Gene3D" id="3.30.450.40">
    <property type="match status" value="1"/>
</dbReference>
<dbReference type="InterPro" id="IPR029016">
    <property type="entry name" value="GAF-like_dom_sf"/>
</dbReference>
<dbReference type="InterPro" id="IPR014757">
    <property type="entry name" value="Tscrpt_reg_IclR_C"/>
</dbReference>
<evidence type="ECO:0000259" key="4">
    <source>
        <dbReference type="PROSITE" id="PS51077"/>
    </source>
</evidence>
<keyword evidence="7" id="KW-1185">Reference proteome</keyword>